<accession>A0ABD3IJ71</accession>
<evidence type="ECO:0000313" key="3">
    <source>
        <dbReference type="EMBL" id="KAL3702410.1"/>
    </source>
</evidence>
<dbReference type="Proteomes" id="UP001633002">
    <property type="component" value="Unassembled WGS sequence"/>
</dbReference>
<protein>
    <recommendedName>
        <fullName evidence="2">FCP1 homology domain-containing protein</fullName>
    </recommendedName>
</protein>
<dbReference type="InterPro" id="IPR004274">
    <property type="entry name" value="FCP1_dom"/>
</dbReference>
<dbReference type="SUPFAM" id="SSF56784">
    <property type="entry name" value="HAD-like"/>
    <property type="match status" value="1"/>
</dbReference>
<keyword evidence="4" id="KW-1185">Reference proteome</keyword>
<dbReference type="EMBL" id="JBJQOH010000001">
    <property type="protein sequence ID" value="KAL3702410.1"/>
    <property type="molecule type" value="Genomic_DNA"/>
</dbReference>
<sequence length="830" mass="95517">MGRKSHKEVIALVCCSDSTFAEFEKFVVRWKKGEVLDVHGVVGPVENERGVTVDRDFSQLSVNRFRPVNGLLDSDLRLVWTQLEKGTIWVSRPAKLPEGTKLPEHSVSLKDYCKMLKERALALRILRYWETRYKEEFDLWDELATSYSIPDNWLEGMLKFDKGDKGDKEVAGEDVSSFDAEEDDSSKKKKKPRKKTSVDVLPSQVKTGLHRFHCAKHGETTPQRLEPLEILRIKDIFQYQLTLDEKLSCKMVFLDLTHPDILAWERQEFSCFLDIVQDLTVATEFAIVAIMDFRQQLVDFCTELKEMKDARVVIECGCYEGPRLHREVEFNFPCWQLVYALISLGSQDYQPSLKDNVQMRPFSMKYQPKGAGEDFVEEKGTAAIHTNIKIKAPQWGFVGMASPDGSAHRDVIYFANNQEEAEFVGKYGKSLVSYSERVRHWFAKYKSAKKSASTIQQPAILAKEHANTQDDHIPGDQKEKVLFVFEEVFTTTALERLGPLALTQMSMCPAPEFMQIDNTLVKASDLLPRKLLILDVEGLLVYAEGFMERTAKNAAGDAIRSKKVIRRNGVEEFITRCFDLFDLALWTCTDNNALREYMFYLFSGEQYDKFLFKWDLGKALDTNERWTRNNQQIRLLLKPLKTVWERFPNFNARNTFLVDIHPFRALANPEDTGIFPVPYTGSHSDTYLTTVLLPYLEGLSQAFDIREYVREHVLQGSQRPLHFRATNRGLPGLLHKYSLRAIETYVPTLLTKRGNLTDFEKSVLSRLPNIDELEDHDCVAWVRLLGLSWNQALQDDLATIGVYDEKHTRTKASVKYARDFLVEVKNVHLA</sequence>
<dbReference type="PROSITE" id="PS50969">
    <property type="entry name" value="FCP1"/>
    <property type="match status" value="1"/>
</dbReference>
<dbReference type="InterPro" id="IPR023214">
    <property type="entry name" value="HAD_sf"/>
</dbReference>
<dbReference type="SMART" id="SM00577">
    <property type="entry name" value="CPDc"/>
    <property type="match status" value="1"/>
</dbReference>
<dbReference type="Pfam" id="PF03031">
    <property type="entry name" value="NIF"/>
    <property type="match status" value="1"/>
</dbReference>
<name>A0ABD3IJ71_9MARC</name>
<dbReference type="PANTHER" id="PTHR12210">
    <property type="entry name" value="DULLARD PROTEIN PHOSPHATASE"/>
    <property type="match status" value="1"/>
</dbReference>
<evidence type="ECO:0000256" key="1">
    <source>
        <dbReference type="SAM" id="MobiDB-lite"/>
    </source>
</evidence>
<evidence type="ECO:0000313" key="4">
    <source>
        <dbReference type="Proteomes" id="UP001633002"/>
    </source>
</evidence>
<reference evidence="3 4" key="1">
    <citation type="submission" date="2024-09" db="EMBL/GenBank/DDBJ databases">
        <title>Chromosome-scale assembly of Riccia sorocarpa.</title>
        <authorList>
            <person name="Paukszto L."/>
        </authorList>
    </citation>
    <scope>NUCLEOTIDE SEQUENCE [LARGE SCALE GENOMIC DNA]</scope>
    <source>
        <strain evidence="3">LP-2024</strain>
        <tissue evidence="3">Aerial parts of the thallus</tissue>
    </source>
</reference>
<gene>
    <name evidence="3" type="ORF">R1sor_020432</name>
</gene>
<organism evidence="3 4">
    <name type="scientific">Riccia sorocarpa</name>
    <dbReference type="NCBI Taxonomy" id="122646"/>
    <lineage>
        <taxon>Eukaryota</taxon>
        <taxon>Viridiplantae</taxon>
        <taxon>Streptophyta</taxon>
        <taxon>Embryophyta</taxon>
        <taxon>Marchantiophyta</taxon>
        <taxon>Marchantiopsida</taxon>
        <taxon>Marchantiidae</taxon>
        <taxon>Marchantiales</taxon>
        <taxon>Ricciaceae</taxon>
        <taxon>Riccia</taxon>
    </lineage>
</organism>
<dbReference type="Gene3D" id="3.40.50.1000">
    <property type="entry name" value="HAD superfamily/HAD-like"/>
    <property type="match status" value="1"/>
</dbReference>
<evidence type="ECO:0000259" key="2">
    <source>
        <dbReference type="PROSITE" id="PS50969"/>
    </source>
</evidence>
<comment type="caution">
    <text evidence="3">The sequence shown here is derived from an EMBL/GenBank/DDBJ whole genome shotgun (WGS) entry which is preliminary data.</text>
</comment>
<proteinExistence type="predicted"/>
<dbReference type="InterPro" id="IPR036412">
    <property type="entry name" value="HAD-like_sf"/>
</dbReference>
<dbReference type="AlphaFoldDB" id="A0ABD3IJ71"/>
<dbReference type="InterPro" id="IPR050365">
    <property type="entry name" value="TIM50"/>
</dbReference>
<feature type="region of interest" description="Disordered" evidence="1">
    <location>
        <begin position="169"/>
        <end position="198"/>
    </location>
</feature>
<feature type="domain" description="FCP1 homology" evidence="2">
    <location>
        <begin position="525"/>
        <end position="699"/>
    </location>
</feature>